<feature type="transmembrane region" description="Helical" evidence="8">
    <location>
        <begin position="401"/>
        <end position="421"/>
    </location>
</feature>
<reference evidence="10 11" key="1">
    <citation type="submission" date="2018-07" db="EMBL/GenBank/DDBJ databases">
        <title>Freshwater and sediment microbial communities from various areas in North America, analyzing microbe dynamics in response to fracking.</title>
        <authorList>
            <person name="Lamendella R."/>
        </authorList>
    </citation>
    <scope>NUCLEOTIDE SEQUENCE [LARGE SCALE GENOMIC DNA]</scope>
    <source>
        <strain evidence="10 11">160A</strain>
    </source>
</reference>
<accession>A0A2T0XRY8</accession>
<evidence type="ECO:0000313" key="11">
    <source>
        <dbReference type="Proteomes" id="UP000252733"/>
    </source>
</evidence>
<name>A0A2T0XRY8_9BACT</name>
<dbReference type="PANTHER" id="PTHR33908:SF3">
    <property type="entry name" value="UNDECAPRENYL PHOSPHATE-ALPHA-4-AMINO-4-DEOXY-L-ARABINOSE ARABINOSYL TRANSFERASE"/>
    <property type="match status" value="1"/>
</dbReference>
<feature type="transmembrane region" description="Helical" evidence="8">
    <location>
        <begin position="350"/>
        <end position="368"/>
    </location>
</feature>
<evidence type="ECO:0000256" key="5">
    <source>
        <dbReference type="ARBA" id="ARBA00022692"/>
    </source>
</evidence>
<dbReference type="EMBL" id="QPIZ01000017">
    <property type="protein sequence ID" value="RCW31640.1"/>
    <property type="molecule type" value="Genomic_DNA"/>
</dbReference>
<feature type="domain" description="Glycosyltransferase RgtA/B/C/D-like" evidence="9">
    <location>
        <begin position="68"/>
        <end position="223"/>
    </location>
</feature>
<evidence type="ECO:0000256" key="7">
    <source>
        <dbReference type="ARBA" id="ARBA00023136"/>
    </source>
</evidence>
<evidence type="ECO:0000256" key="6">
    <source>
        <dbReference type="ARBA" id="ARBA00022989"/>
    </source>
</evidence>
<evidence type="ECO:0000256" key="8">
    <source>
        <dbReference type="SAM" id="Phobius"/>
    </source>
</evidence>
<dbReference type="Proteomes" id="UP000252733">
    <property type="component" value="Unassembled WGS sequence"/>
</dbReference>
<feature type="transmembrane region" description="Helical" evidence="8">
    <location>
        <begin position="262"/>
        <end position="282"/>
    </location>
</feature>
<proteinExistence type="predicted"/>
<dbReference type="GO" id="GO:0005886">
    <property type="term" value="C:plasma membrane"/>
    <property type="evidence" value="ECO:0007669"/>
    <property type="project" value="UniProtKB-SubCell"/>
</dbReference>
<evidence type="ECO:0000256" key="4">
    <source>
        <dbReference type="ARBA" id="ARBA00022679"/>
    </source>
</evidence>
<evidence type="ECO:0000256" key="3">
    <source>
        <dbReference type="ARBA" id="ARBA00022676"/>
    </source>
</evidence>
<protein>
    <submittedName>
        <fullName evidence="10">4-amino-4-deoxy-L-arabinose transferase</fullName>
    </submittedName>
</protein>
<comment type="caution">
    <text evidence="10">The sequence shown here is derived from an EMBL/GenBank/DDBJ whole genome shotgun (WGS) entry which is preliminary data.</text>
</comment>
<keyword evidence="2" id="KW-1003">Cell membrane</keyword>
<keyword evidence="7 8" id="KW-0472">Membrane</keyword>
<feature type="transmembrane region" description="Helical" evidence="8">
    <location>
        <begin position="125"/>
        <end position="158"/>
    </location>
</feature>
<dbReference type="GO" id="GO:0016763">
    <property type="term" value="F:pentosyltransferase activity"/>
    <property type="evidence" value="ECO:0007669"/>
    <property type="project" value="TreeGrafter"/>
</dbReference>
<keyword evidence="11" id="KW-1185">Reference proteome</keyword>
<dbReference type="Pfam" id="PF13231">
    <property type="entry name" value="PMT_2"/>
    <property type="match status" value="1"/>
</dbReference>
<dbReference type="InterPro" id="IPR050297">
    <property type="entry name" value="LipidA_mod_glycosyltrf_83"/>
</dbReference>
<dbReference type="PANTHER" id="PTHR33908">
    <property type="entry name" value="MANNOSYLTRANSFERASE YKCB-RELATED"/>
    <property type="match status" value="1"/>
</dbReference>
<dbReference type="RefSeq" id="WP_106151718.1">
    <property type="nucleotide sequence ID" value="NZ_PVTS01000002.1"/>
</dbReference>
<feature type="transmembrane region" description="Helical" evidence="8">
    <location>
        <begin position="12"/>
        <end position="30"/>
    </location>
</feature>
<dbReference type="GO" id="GO:0010041">
    <property type="term" value="P:response to iron(III) ion"/>
    <property type="evidence" value="ECO:0007669"/>
    <property type="project" value="TreeGrafter"/>
</dbReference>
<feature type="transmembrane region" description="Helical" evidence="8">
    <location>
        <begin position="294"/>
        <end position="311"/>
    </location>
</feature>
<gene>
    <name evidence="10" type="ORF">DFO77_11786</name>
</gene>
<feature type="transmembrane region" description="Helical" evidence="8">
    <location>
        <begin position="317"/>
        <end position="338"/>
    </location>
</feature>
<evidence type="ECO:0000256" key="1">
    <source>
        <dbReference type="ARBA" id="ARBA00004651"/>
    </source>
</evidence>
<dbReference type="AlphaFoldDB" id="A0A2T0XRY8"/>
<keyword evidence="4 10" id="KW-0808">Transferase</keyword>
<keyword evidence="5 8" id="KW-0812">Transmembrane</keyword>
<evidence type="ECO:0000313" key="10">
    <source>
        <dbReference type="EMBL" id="RCW31640.1"/>
    </source>
</evidence>
<feature type="transmembrane region" description="Helical" evidence="8">
    <location>
        <begin position="170"/>
        <end position="198"/>
    </location>
</feature>
<dbReference type="InterPro" id="IPR038731">
    <property type="entry name" value="RgtA/B/C-like"/>
</dbReference>
<feature type="transmembrane region" description="Helical" evidence="8">
    <location>
        <begin position="93"/>
        <end position="113"/>
    </location>
</feature>
<feature type="transmembrane region" description="Helical" evidence="8">
    <location>
        <begin position="374"/>
        <end position="394"/>
    </location>
</feature>
<comment type="subcellular location">
    <subcellularLocation>
        <location evidence="1">Cell membrane</location>
        <topology evidence="1">Multi-pass membrane protein</topology>
    </subcellularLocation>
</comment>
<keyword evidence="6 8" id="KW-1133">Transmembrane helix</keyword>
<feature type="transmembrane region" description="Helical" evidence="8">
    <location>
        <begin position="210"/>
        <end position="230"/>
    </location>
</feature>
<evidence type="ECO:0000256" key="2">
    <source>
        <dbReference type="ARBA" id="ARBA00022475"/>
    </source>
</evidence>
<evidence type="ECO:0000259" key="9">
    <source>
        <dbReference type="Pfam" id="PF13231"/>
    </source>
</evidence>
<dbReference type="OrthoDB" id="9792789at2"/>
<organism evidence="10 11">
    <name type="scientific">Marinilabilia salmonicolor</name>
    <dbReference type="NCBI Taxonomy" id="989"/>
    <lineage>
        <taxon>Bacteria</taxon>
        <taxon>Pseudomonadati</taxon>
        <taxon>Bacteroidota</taxon>
        <taxon>Bacteroidia</taxon>
        <taxon>Marinilabiliales</taxon>
        <taxon>Marinilabiliaceae</taxon>
        <taxon>Marinilabilia</taxon>
    </lineage>
</organism>
<keyword evidence="3" id="KW-0328">Glycosyltransferase</keyword>
<sequence>MKKIFTARLEQGKYLWFIILISAIALLVNLNGWGVTETSEARYAEIAYEMYQSGDYLHPRLLEIQHYHKPPVTYWITALSYHIFGPNAFGARFFLQIMILIQIWLVFRLSVLFTKDKTIAITAALIYISFPAVLISARALTTDAFLNTFVLLSVFFWAKRRITQQPHWLYLTYLSLGLGFMTKGPVVFIIPAVTLPLINHLFPLKQKKQFFHHISGLMVFLFSGISWYLFLVWQNPEFIDYFVIDHTINRFATNQFNRGEPFWFYLAFVPAMSFPWFILSIYHSAKNFKSPFSYSKLLWLWIAIPLFFFSLSTSKLILYVLPVFPAIAIIAANTWGVISEKNRKRWSKALAFYHILIIVTLLSAGYITSEDISFSVGMYVIIGLMGLLISFQTIKINRTQFTVPVASAFTLLLVVFSTYFMQANPRIANDQRNVAIEAKTKLTEDGHIMVYDRRLPSVAFHAHQPVISIFNGDRGLNRETRFEKTDKWKHSLIDFGDERLENPAFFKGSVLIARLSDARKTDFQKLKNFFTEKETLDGWVILYNSKAQ</sequence>
<dbReference type="GO" id="GO:0009103">
    <property type="term" value="P:lipopolysaccharide biosynthetic process"/>
    <property type="evidence" value="ECO:0007669"/>
    <property type="project" value="UniProtKB-ARBA"/>
</dbReference>